<reference evidence="2 3" key="1">
    <citation type="submission" date="2022-02" db="EMBL/GenBank/DDBJ databases">
        <title>Comparative genomics of the first Antarctic Pseudomonas spp. capable of biotransforming 2,4,6-Trinitrotoluene.</title>
        <authorList>
            <person name="Cabrera M.A."/>
            <person name="Marquez S.L."/>
            <person name="Perez-Donoso J.M."/>
        </authorList>
    </citation>
    <scope>NUCLEOTIDE SEQUENCE [LARGE SCALE GENOMIC DNA]</scope>
    <source>
        <strain evidence="2 3">TNT11</strain>
    </source>
</reference>
<dbReference type="EMBL" id="JAKNRV010000353">
    <property type="protein sequence ID" value="MCK1787448.1"/>
    <property type="molecule type" value="Genomic_DNA"/>
</dbReference>
<dbReference type="RefSeq" id="WP_247406712.1">
    <property type="nucleotide sequence ID" value="NZ_JAKNRV010000353.1"/>
</dbReference>
<protein>
    <submittedName>
        <fullName evidence="2">Alpha/beta hydrolase</fullName>
    </submittedName>
</protein>
<organism evidence="2 3">
    <name type="scientific">Pseudomonas emilianonis</name>
    <dbReference type="NCBI Taxonomy" id="2915812"/>
    <lineage>
        <taxon>Bacteria</taxon>
        <taxon>Pseudomonadati</taxon>
        <taxon>Pseudomonadota</taxon>
        <taxon>Gammaproteobacteria</taxon>
        <taxon>Pseudomonadales</taxon>
        <taxon>Pseudomonadaceae</taxon>
        <taxon>Pseudomonas</taxon>
    </lineage>
</organism>
<comment type="caution">
    <text evidence="2">The sequence shown here is derived from an EMBL/GenBank/DDBJ whole genome shotgun (WGS) entry which is preliminary data.</text>
</comment>
<sequence length="187" mass="20781">FGFFSHRFSPDPVIEERAKSMFSLLLQRVREPLQANVPRPGPLRMSAADSVKTAILCNDSTYSSEDLWQQKETESLTKYPVAGSALEARQCTTWPRNHSKGLPHKELARLDSLLMVQAEFDDHTPSTGAAWAFERTFPASRVQLKNAYAHGVSFSGVSACVNQWVGDYLVHGNKPPRSTVCTDATVQ</sequence>
<evidence type="ECO:0000259" key="1">
    <source>
        <dbReference type="Pfam" id="PF08386"/>
    </source>
</evidence>
<evidence type="ECO:0000313" key="3">
    <source>
        <dbReference type="Proteomes" id="UP001317085"/>
    </source>
</evidence>
<gene>
    <name evidence="2" type="ORF">L9Z73_24835</name>
</gene>
<feature type="domain" description="Peptidase S33 tripeptidyl aminopeptidase-like C-terminal" evidence="1">
    <location>
        <begin position="80"/>
        <end position="181"/>
    </location>
</feature>
<keyword evidence="3" id="KW-1185">Reference proteome</keyword>
<keyword evidence="2" id="KW-0378">Hydrolase</keyword>
<dbReference type="InterPro" id="IPR013595">
    <property type="entry name" value="Pept_S33_TAP-like_C"/>
</dbReference>
<feature type="non-terminal residue" evidence="2">
    <location>
        <position position="1"/>
    </location>
</feature>
<name>A0ABT0ENY1_9PSED</name>
<accession>A0ABT0ENY1</accession>
<evidence type="ECO:0000313" key="2">
    <source>
        <dbReference type="EMBL" id="MCK1787448.1"/>
    </source>
</evidence>
<dbReference type="GO" id="GO:0016787">
    <property type="term" value="F:hydrolase activity"/>
    <property type="evidence" value="ECO:0007669"/>
    <property type="project" value="UniProtKB-KW"/>
</dbReference>
<dbReference type="Pfam" id="PF08386">
    <property type="entry name" value="Abhydrolase_4"/>
    <property type="match status" value="1"/>
</dbReference>
<proteinExistence type="predicted"/>
<dbReference type="Proteomes" id="UP001317085">
    <property type="component" value="Unassembled WGS sequence"/>
</dbReference>